<keyword evidence="4 11" id="KW-1003">Cell membrane</keyword>
<name>A0A4R5N894_9LACO</name>
<dbReference type="GO" id="GO:0005886">
    <property type="term" value="C:plasma membrane"/>
    <property type="evidence" value="ECO:0007669"/>
    <property type="project" value="UniProtKB-SubCell"/>
</dbReference>
<dbReference type="SUPFAM" id="SSF54534">
    <property type="entry name" value="FKBP-like"/>
    <property type="match status" value="1"/>
</dbReference>
<dbReference type="GO" id="GO:0003755">
    <property type="term" value="F:peptidyl-prolyl cis-trans isomerase activity"/>
    <property type="evidence" value="ECO:0007669"/>
    <property type="project" value="UniProtKB-UniRule"/>
</dbReference>
<dbReference type="PANTHER" id="PTHR47245:SF1">
    <property type="entry name" value="FOLDASE PROTEIN PRSA"/>
    <property type="match status" value="1"/>
</dbReference>
<organism evidence="13 14">
    <name type="scientific">Leuconostoc fallax</name>
    <dbReference type="NCBI Taxonomy" id="1251"/>
    <lineage>
        <taxon>Bacteria</taxon>
        <taxon>Bacillati</taxon>
        <taxon>Bacillota</taxon>
        <taxon>Bacilli</taxon>
        <taxon>Lactobacillales</taxon>
        <taxon>Lactobacillaceae</taxon>
        <taxon>Leuconostoc</taxon>
    </lineage>
</organism>
<dbReference type="AlphaFoldDB" id="A0A4R5N894"/>
<evidence type="ECO:0000313" key="13">
    <source>
        <dbReference type="EMBL" id="TDG68011.1"/>
    </source>
</evidence>
<evidence type="ECO:0000256" key="6">
    <source>
        <dbReference type="ARBA" id="ARBA00023110"/>
    </source>
</evidence>
<protein>
    <recommendedName>
        <fullName evidence="11">Foldase protein PrsA</fullName>
        <ecNumber evidence="11">5.2.1.8</ecNumber>
    </recommendedName>
</protein>
<dbReference type="EC" id="5.2.1.8" evidence="11"/>
<dbReference type="HAMAP" id="MF_01145">
    <property type="entry name" value="Foldase_PrsA"/>
    <property type="match status" value="1"/>
</dbReference>
<keyword evidence="8" id="KW-0564">Palmitate</keyword>
<evidence type="ECO:0000313" key="14">
    <source>
        <dbReference type="Proteomes" id="UP000295681"/>
    </source>
</evidence>
<comment type="caution">
    <text evidence="13">The sequence shown here is derived from an EMBL/GenBank/DDBJ whole genome shotgun (WGS) entry which is preliminary data.</text>
</comment>
<dbReference type="EMBL" id="PUFI01000014">
    <property type="protein sequence ID" value="TDG68011.1"/>
    <property type="molecule type" value="Genomic_DNA"/>
</dbReference>
<evidence type="ECO:0000256" key="11">
    <source>
        <dbReference type="HAMAP-Rule" id="MF_01145"/>
    </source>
</evidence>
<keyword evidence="7 11" id="KW-0472">Membrane</keyword>
<evidence type="ECO:0000256" key="9">
    <source>
        <dbReference type="ARBA" id="ARBA00023235"/>
    </source>
</evidence>
<keyword evidence="10" id="KW-0449">Lipoprotein</keyword>
<evidence type="ECO:0000256" key="2">
    <source>
        <dbReference type="ARBA" id="ARBA00004193"/>
    </source>
</evidence>
<evidence type="ECO:0000256" key="1">
    <source>
        <dbReference type="ARBA" id="ARBA00000971"/>
    </source>
</evidence>
<dbReference type="Pfam" id="PF00639">
    <property type="entry name" value="Rotamase"/>
    <property type="match status" value="1"/>
</dbReference>
<evidence type="ECO:0000259" key="12">
    <source>
        <dbReference type="Pfam" id="PF00639"/>
    </source>
</evidence>
<sequence>MRKFIWGLLVVIFVGGMVFLSVNSSKTLATSTAGKITEKDFYNQIKKSSAGKQEFAKMVINKVLEDKYGDNVSKADVDSAFEAQKSQYGSSFKEVLASNNMTEKQLKDSLRNNLLTKAAIKANYNVTEKQIKKAYDDYKPAVTISMLKAKNEENAKNAANDIKDGKSWSEVYKKYSTDSTYKSTTGKISAFDSTSTSVDSSIQNAAFKLNKVGDYAVTSDSSGNYYLLKLEKKTDKPSLNSLRSKLTEQIITEFMNSSDNTSKVQAIIGKILRKADVSVKDSDLKSSLNTYLTAGISSNNK</sequence>
<keyword evidence="14" id="KW-1185">Reference proteome</keyword>
<dbReference type="InterPro" id="IPR023059">
    <property type="entry name" value="Foldase_PrsA"/>
</dbReference>
<evidence type="ECO:0000256" key="3">
    <source>
        <dbReference type="ARBA" id="ARBA00006071"/>
    </source>
</evidence>
<evidence type="ECO:0000256" key="4">
    <source>
        <dbReference type="ARBA" id="ARBA00022475"/>
    </source>
</evidence>
<gene>
    <name evidence="11" type="primary">prsA</name>
    <name evidence="13" type="ORF">C5L23_000317</name>
</gene>
<dbReference type="RefSeq" id="WP_010007881.1">
    <property type="nucleotide sequence ID" value="NZ_PUFI01000014.1"/>
</dbReference>
<reference evidence="13 14" key="1">
    <citation type="journal article" date="2019" name="Appl. Microbiol. Biotechnol.">
        <title>Uncovering carbohydrate metabolism through a genotype-phenotype association study of 56 lactic acid bacteria genomes.</title>
        <authorList>
            <person name="Buron-Moles G."/>
            <person name="Chailyan A."/>
            <person name="Dolejs I."/>
            <person name="Forster J."/>
            <person name="Miks M.H."/>
        </authorList>
    </citation>
    <scope>NUCLEOTIDE SEQUENCE [LARGE SCALE GENOMIC DNA]</scope>
    <source>
        <strain evidence="13 14">ATCC 700006</strain>
    </source>
</reference>
<dbReference type="PANTHER" id="PTHR47245">
    <property type="entry name" value="PEPTIDYLPROLYL ISOMERASE"/>
    <property type="match status" value="1"/>
</dbReference>
<comment type="function">
    <text evidence="11">Plays a major role in protein secretion by helping the post-translocational extracellular folding of several secreted proteins.</text>
</comment>
<keyword evidence="9 11" id="KW-0413">Isomerase</keyword>
<dbReference type="GO" id="GO:0006457">
    <property type="term" value="P:protein folding"/>
    <property type="evidence" value="ECO:0007669"/>
    <property type="project" value="UniProtKB-UniRule"/>
</dbReference>
<dbReference type="InterPro" id="IPR046357">
    <property type="entry name" value="PPIase_dom_sf"/>
</dbReference>
<evidence type="ECO:0000256" key="5">
    <source>
        <dbReference type="ARBA" id="ARBA00022729"/>
    </source>
</evidence>
<proteinExistence type="inferred from homology"/>
<dbReference type="STRING" id="907931.GCA_000165675_01041"/>
<comment type="subcellular location">
    <subcellularLocation>
        <location evidence="2">Cell membrane</location>
        <topology evidence="2">Lipid-anchor</topology>
    </subcellularLocation>
</comment>
<dbReference type="SUPFAM" id="SSF109998">
    <property type="entry name" value="Triger factor/SurA peptide-binding domain-like"/>
    <property type="match status" value="1"/>
</dbReference>
<evidence type="ECO:0000256" key="10">
    <source>
        <dbReference type="ARBA" id="ARBA00023288"/>
    </source>
</evidence>
<keyword evidence="5 11" id="KW-0732">Signal</keyword>
<accession>A0A4R5N894</accession>
<dbReference type="InterPro" id="IPR050245">
    <property type="entry name" value="PrsA_foldase"/>
</dbReference>
<evidence type="ECO:0000256" key="7">
    <source>
        <dbReference type="ARBA" id="ARBA00023136"/>
    </source>
</evidence>
<dbReference type="InterPro" id="IPR000297">
    <property type="entry name" value="PPIase_PpiC"/>
</dbReference>
<evidence type="ECO:0000256" key="8">
    <source>
        <dbReference type="ARBA" id="ARBA00023139"/>
    </source>
</evidence>
<comment type="catalytic activity">
    <reaction evidence="1 11">
        <text>[protein]-peptidylproline (omega=180) = [protein]-peptidylproline (omega=0)</text>
        <dbReference type="Rhea" id="RHEA:16237"/>
        <dbReference type="Rhea" id="RHEA-COMP:10747"/>
        <dbReference type="Rhea" id="RHEA-COMP:10748"/>
        <dbReference type="ChEBI" id="CHEBI:83833"/>
        <dbReference type="ChEBI" id="CHEBI:83834"/>
        <dbReference type="EC" id="5.2.1.8"/>
    </reaction>
</comment>
<dbReference type="Proteomes" id="UP000295681">
    <property type="component" value="Unassembled WGS sequence"/>
</dbReference>
<dbReference type="InterPro" id="IPR027304">
    <property type="entry name" value="Trigger_fact/SurA_dom_sf"/>
</dbReference>
<comment type="similarity">
    <text evidence="3 11">Belongs to the PrsA family.</text>
</comment>
<dbReference type="Gene3D" id="3.10.50.40">
    <property type="match status" value="1"/>
</dbReference>
<feature type="domain" description="PpiC" evidence="12">
    <location>
        <begin position="148"/>
        <end position="231"/>
    </location>
</feature>
<keyword evidence="6 11" id="KW-0697">Rotamase</keyword>